<keyword evidence="2" id="KW-1185">Reference proteome</keyword>
<gene>
    <name evidence="1" type="ORF">B4U79_11412</name>
</gene>
<dbReference type="EMBL" id="NCKU01003856">
    <property type="protein sequence ID" value="RWS06822.1"/>
    <property type="molecule type" value="Genomic_DNA"/>
</dbReference>
<reference evidence="1 2" key="1">
    <citation type="journal article" date="2018" name="Gigascience">
        <title>Genomes of trombidid mites reveal novel predicted allergens and laterally-transferred genes associated with secondary metabolism.</title>
        <authorList>
            <person name="Dong X."/>
            <person name="Chaisiri K."/>
            <person name="Xia D."/>
            <person name="Armstrong S.D."/>
            <person name="Fang Y."/>
            <person name="Donnelly M.J."/>
            <person name="Kadowaki T."/>
            <person name="McGarry J.W."/>
            <person name="Darby A.C."/>
            <person name="Makepeace B.L."/>
        </authorList>
    </citation>
    <scope>NUCLEOTIDE SEQUENCE [LARGE SCALE GENOMIC DNA]</scope>
    <source>
        <strain evidence="1">UoL-WK</strain>
    </source>
</reference>
<evidence type="ECO:0000313" key="2">
    <source>
        <dbReference type="Proteomes" id="UP000285301"/>
    </source>
</evidence>
<name>A0A443QUY4_9ACAR</name>
<accession>A0A443QUY4</accession>
<dbReference type="OrthoDB" id="6499567at2759"/>
<sequence>MWQQVKCLEQHSKCYRLFPRELFRLAVRNIKRMYKSRCLTSNGRQEFLKHMKCIVSPERSEPVHQCVDKWTLMMRITLDNFSKEDYFPSSCCAFLLFKNCLIAEVDKACENTTGNETSRYITKTISSMILDKSIKDLAVKAAFNKSCEVSIEQADKCALKLMFEGDRERVVPRSLDDMEAHCRNATTKIKCIEKHAKCYSSFPRQVMGTALSNIKRAYKQRCSREGKKEFLKHTRCIKSEKQSEPAHQTLDKWTYNMKYILSSVKHEDHIPACCCAFHVFRQDLIRTVNKLCENTTKDSTAKYIEQNISAGVSDFLDLGCNRFRTIADCRKNLPNITKTIETNTRHGVPRQQTSAIFHFLQIAVTFH</sequence>
<evidence type="ECO:0000313" key="1">
    <source>
        <dbReference type="EMBL" id="RWS06822.1"/>
    </source>
</evidence>
<organism evidence="1 2">
    <name type="scientific">Dinothrombium tinctorium</name>
    <dbReference type="NCBI Taxonomy" id="1965070"/>
    <lineage>
        <taxon>Eukaryota</taxon>
        <taxon>Metazoa</taxon>
        <taxon>Ecdysozoa</taxon>
        <taxon>Arthropoda</taxon>
        <taxon>Chelicerata</taxon>
        <taxon>Arachnida</taxon>
        <taxon>Acari</taxon>
        <taxon>Acariformes</taxon>
        <taxon>Trombidiformes</taxon>
        <taxon>Prostigmata</taxon>
        <taxon>Anystina</taxon>
        <taxon>Parasitengona</taxon>
        <taxon>Trombidioidea</taxon>
        <taxon>Trombidiidae</taxon>
        <taxon>Dinothrombium</taxon>
    </lineage>
</organism>
<dbReference type="AlphaFoldDB" id="A0A443QUY4"/>
<dbReference type="Proteomes" id="UP000285301">
    <property type="component" value="Unassembled WGS sequence"/>
</dbReference>
<comment type="caution">
    <text evidence="1">The sequence shown here is derived from an EMBL/GenBank/DDBJ whole genome shotgun (WGS) entry which is preliminary data.</text>
</comment>
<proteinExistence type="predicted"/>
<dbReference type="PANTHER" id="PTHR33964">
    <property type="entry name" value="RE45066P-RELATED"/>
    <property type="match status" value="1"/>
</dbReference>
<protein>
    <submittedName>
        <fullName evidence="1">Uncharacterized protein</fullName>
    </submittedName>
</protein>
<dbReference type="PANTHER" id="PTHR33964:SF1">
    <property type="entry name" value="RE45066P"/>
    <property type="match status" value="1"/>
</dbReference>